<gene>
    <name evidence="11" type="ORF">CFN78_03760</name>
</gene>
<keyword evidence="12" id="KW-1185">Reference proteome</keyword>
<dbReference type="OrthoDB" id="9778912at2"/>
<dbReference type="InterPro" id="IPR004136">
    <property type="entry name" value="NMO"/>
</dbReference>
<evidence type="ECO:0000256" key="4">
    <source>
        <dbReference type="ARBA" id="ARBA00022630"/>
    </source>
</evidence>
<keyword evidence="5" id="KW-0288">FMN</keyword>
<feature type="transmembrane region" description="Helical" evidence="10">
    <location>
        <begin position="23"/>
        <end position="46"/>
    </location>
</feature>
<keyword evidence="7" id="KW-0503">Monooxygenase</keyword>
<evidence type="ECO:0000256" key="1">
    <source>
        <dbReference type="ARBA" id="ARBA00001917"/>
    </source>
</evidence>
<dbReference type="GO" id="GO:0051213">
    <property type="term" value="F:dioxygenase activity"/>
    <property type="evidence" value="ECO:0007669"/>
    <property type="project" value="UniProtKB-KW"/>
</dbReference>
<comment type="caution">
    <text evidence="11">The sequence shown here is derived from an EMBL/GenBank/DDBJ whole genome shotgun (WGS) entry which is preliminary data.</text>
</comment>
<sequence length="350" mass="36090">MLDTLRTPIIAAPMAGGPTTPELVAAVTGAGGFGFLAAGMLGVGALDRQIDEVRERTREPFGVNLFVPRERSTVDISGYVGRMAREARAHGVTPGLAKWDDDGYPAKLDLVLRRDIPVVSFTFALPEEEDVRRLHEAGIQVVITVATPEDARRAVRRGADVLCVQGFEAGGHRGAFTDDGAGQAGGELYGLLAALRLVAAEVDVPLVAAGALMHGADVAAVLAAGAVAAQLGTAFLRSDEAGTSAVQREALTAGGRPTALTRAFTGRPARGIVNRFLAEHTAHAPAAYPQILHVTKPIRDAAAAAGDGEAVSCWAGQTYPLAGTGPAAGIVGRLRAEAVTALDRAAARFG</sequence>
<evidence type="ECO:0000256" key="6">
    <source>
        <dbReference type="ARBA" id="ARBA00023002"/>
    </source>
</evidence>
<keyword evidence="6" id="KW-0560">Oxidoreductase</keyword>
<dbReference type="Proteomes" id="UP000242444">
    <property type="component" value="Unassembled WGS sequence"/>
</dbReference>
<dbReference type="SUPFAM" id="SSF51412">
    <property type="entry name" value="Inosine monophosphate dehydrogenase (IMPDH)"/>
    <property type="match status" value="1"/>
</dbReference>
<keyword evidence="10" id="KW-0812">Transmembrane</keyword>
<evidence type="ECO:0000313" key="12">
    <source>
        <dbReference type="Proteomes" id="UP000242444"/>
    </source>
</evidence>
<dbReference type="EMBL" id="NKYE01000002">
    <property type="protein sequence ID" value="OZM74271.1"/>
    <property type="molecule type" value="Genomic_DNA"/>
</dbReference>
<evidence type="ECO:0000256" key="9">
    <source>
        <dbReference type="ARBA" id="ARBA00049401"/>
    </source>
</evidence>
<protein>
    <recommendedName>
        <fullName evidence="8">Propionate 3-nitronate monooxygenase</fullName>
    </recommendedName>
</protein>
<comment type="similarity">
    <text evidence="2">Belongs to the nitronate monooxygenase family. NMO class I subfamily.</text>
</comment>
<keyword evidence="4" id="KW-0285">Flavoprotein</keyword>
<evidence type="ECO:0000256" key="8">
    <source>
        <dbReference type="ARBA" id="ARBA00031155"/>
    </source>
</evidence>
<dbReference type="PANTHER" id="PTHR42747">
    <property type="entry name" value="NITRONATE MONOOXYGENASE-RELATED"/>
    <property type="match status" value="1"/>
</dbReference>
<accession>A0A263D7B3</accession>
<reference evidence="11 12" key="1">
    <citation type="submission" date="2017-07" db="EMBL/GenBank/DDBJ databases">
        <title>Amycolatopsis antarcticus sp. nov., isolated from the surface of an Antarcticus brown macroalga.</title>
        <authorList>
            <person name="Wang J."/>
            <person name="Leiva S."/>
            <person name="Huang J."/>
            <person name="Huang Y."/>
        </authorList>
    </citation>
    <scope>NUCLEOTIDE SEQUENCE [LARGE SCALE GENOMIC DNA]</scope>
    <source>
        <strain evidence="11 12">AU-G6</strain>
    </source>
</reference>
<dbReference type="RefSeq" id="WP_094861167.1">
    <property type="nucleotide sequence ID" value="NZ_NKYE01000002.1"/>
</dbReference>
<dbReference type="Gene3D" id="3.20.20.70">
    <property type="entry name" value="Aldolase class I"/>
    <property type="match status" value="1"/>
</dbReference>
<keyword evidence="11" id="KW-0223">Dioxygenase</keyword>
<dbReference type="InParanoid" id="A0A263D7B3"/>
<dbReference type="AlphaFoldDB" id="A0A263D7B3"/>
<organism evidence="11 12">
    <name type="scientific">Amycolatopsis antarctica</name>
    <dbReference type="NCBI Taxonomy" id="1854586"/>
    <lineage>
        <taxon>Bacteria</taxon>
        <taxon>Bacillati</taxon>
        <taxon>Actinomycetota</taxon>
        <taxon>Actinomycetes</taxon>
        <taxon>Pseudonocardiales</taxon>
        <taxon>Pseudonocardiaceae</taxon>
        <taxon>Amycolatopsis</taxon>
    </lineage>
</organism>
<evidence type="ECO:0000256" key="7">
    <source>
        <dbReference type="ARBA" id="ARBA00023033"/>
    </source>
</evidence>
<keyword evidence="10" id="KW-0472">Membrane</keyword>
<evidence type="ECO:0000313" key="11">
    <source>
        <dbReference type="EMBL" id="OZM74271.1"/>
    </source>
</evidence>
<dbReference type="CDD" id="cd04730">
    <property type="entry name" value="NPD_like"/>
    <property type="match status" value="1"/>
</dbReference>
<proteinExistence type="inferred from homology"/>
<keyword evidence="10" id="KW-1133">Transmembrane helix</keyword>
<name>A0A263D7B3_9PSEU</name>
<comment type="cofactor">
    <cofactor evidence="1">
        <name>FMN</name>
        <dbReference type="ChEBI" id="CHEBI:58210"/>
    </cofactor>
</comment>
<dbReference type="GO" id="GO:0009636">
    <property type="term" value="P:response to toxic substance"/>
    <property type="evidence" value="ECO:0007669"/>
    <property type="project" value="UniProtKB-KW"/>
</dbReference>
<evidence type="ECO:0000256" key="10">
    <source>
        <dbReference type="SAM" id="Phobius"/>
    </source>
</evidence>
<dbReference type="GO" id="GO:0018580">
    <property type="term" value="F:nitronate monooxygenase activity"/>
    <property type="evidence" value="ECO:0007669"/>
    <property type="project" value="InterPro"/>
</dbReference>
<evidence type="ECO:0000256" key="2">
    <source>
        <dbReference type="ARBA" id="ARBA00009881"/>
    </source>
</evidence>
<keyword evidence="3" id="KW-0216">Detoxification</keyword>
<dbReference type="InterPro" id="IPR013785">
    <property type="entry name" value="Aldolase_TIM"/>
</dbReference>
<comment type="catalytic activity">
    <reaction evidence="9">
        <text>3 propionate 3-nitronate + 3 O2 + H2O = 3 3-oxopropanoate + 2 nitrate + nitrite + H2O2 + 3 H(+)</text>
        <dbReference type="Rhea" id="RHEA:57332"/>
        <dbReference type="ChEBI" id="CHEBI:15377"/>
        <dbReference type="ChEBI" id="CHEBI:15378"/>
        <dbReference type="ChEBI" id="CHEBI:15379"/>
        <dbReference type="ChEBI" id="CHEBI:16240"/>
        <dbReference type="ChEBI" id="CHEBI:16301"/>
        <dbReference type="ChEBI" id="CHEBI:17632"/>
        <dbReference type="ChEBI" id="CHEBI:33190"/>
        <dbReference type="ChEBI" id="CHEBI:136067"/>
    </reaction>
</comment>
<dbReference type="PANTHER" id="PTHR42747:SF3">
    <property type="entry name" value="NITRONATE MONOOXYGENASE-RELATED"/>
    <property type="match status" value="1"/>
</dbReference>
<dbReference type="Pfam" id="PF03060">
    <property type="entry name" value="NMO"/>
    <property type="match status" value="1"/>
</dbReference>
<evidence type="ECO:0000256" key="5">
    <source>
        <dbReference type="ARBA" id="ARBA00022643"/>
    </source>
</evidence>
<evidence type="ECO:0000256" key="3">
    <source>
        <dbReference type="ARBA" id="ARBA00022575"/>
    </source>
</evidence>